<evidence type="ECO:0000313" key="3">
    <source>
        <dbReference type="Proteomes" id="UP001239445"/>
    </source>
</evidence>
<dbReference type="EMBL" id="MU839841">
    <property type="protein sequence ID" value="KAK1751555.1"/>
    <property type="molecule type" value="Genomic_DNA"/>
</dbReference>
<accession>A0AAJ0B5F0</accession>
<gene>
    <name evidence="2" type="ORF">QBC47DRAFT_390381</name>
</gene>
<keyword evidence="1" id="KW-0732">Signal</keyword>
<sequence length="73" mass="8079">MGRGLALFPGVFFLLAAVCTRLEGYYLRIDTAWPISVSIPGGHSALIDTGKMLGHVYMYVYNLESGIWKKVRG</sequence>
<dbReference type="Proteomes" id="UP001239445">
    <property type="component" value="Unassembled WGS sequence"/>
</dbReference>
<evidence type="ECO:0000256" key="1">
    <source>
        <dbReference type="SAM" id="SignalP"/>
    </source>
</evidence>
<protein>
    <submittedName>
        <fullName evidence="2">Uncharacterized protein</fullName>
    </submittedName>
</protein>
<organism evidence="2 3">
    <name type="scientific">Echria macrotheca</name>
    <dbReference type="NCBI Taxonomy" id="438768"/>
    <lineage>
        <taxon>Eukaryota</taxon>
        <taxon>Fungi</taxon>
        <taxon>Dikarya</taxon>
        <taxon>Ascomycota</taxon>
        <taxon>Pezizomycotina</taxon>
        <taxon>Sordariomycetes</taxon>
        <taxon>Sordariomycetidae</taxon>
        <taxon>Sordariales</taxon>
        <taxon>Schizotheciaceae</taxon>
        <taxon>Echria</taxon>
    </lineage>
</organism>
<proteinExistence type="predicted"/>
<feature type="chain" id="PRO_5042529957" evidence="1">
    <location>
        <begin position="25"/>
        <end position="73"/>
    </location>
</feature>
<evidence type="ECO:0000313" key="2">
    <source>
        <dbReference type="EMBL" id="KAK1751555.1"/>
    </source>
</evidence>
<reference evidence="2" key="1">
    <citation type="submission" date="2023-06" db="EMBL/GenBank/DDBJ databases">
        <title>Genome-scale phylogeny and comparative genomics of the fungal order Sordariales.</title>
        <authorList>
            <consortium name="Lawrence Berkeley National Laboratory"/>
            <person name="Hensen N."/>
            <person name="Bonometti L."/>
            <person name="Westerberg I."/>
            <person name="Brannstrom I.O."/>
            <person name="Guillou S."/>
            <person name="Cros-Aarteil S."/>
            <person name="Calhoun S."/>
            <person name="Haridas S."/>
            <person name="Kuo A."/>
            <person name="Mondo S."/>
            <person name="Pangilinan J."/>
            <person name="Riley R."/>
            <person name="Labutti K."/>
            <person name="Andreopoulos B."/>
            <person name="Lipzen A."/>
            <person name="Chen C."/>
            <person name="Yanf M."/>
            <person name="Daum C."/>
            <person name="Ng V."/>
            <person name="Clum A."/>
            <person name="Steindorff A."/>
            <person name="Ohm R."/>
            <person name="Martin F."/>
            <person name="Silar P."/>
            <person name="Natvig D."/>
            <person name="Lalanne C."/>
            <person name="Gautier V."/>
            <person name="Ament-Velasquez S.L."/>
            <person name="Kruys A."/>
            <person name="Hutchinson M.I."/>
            <person name="Powell A.J."/>
            <person name="Barry K."/>
            <person name="Miller A.N."/>
            <person name="Grigoriev I.V."/>
            <person name="Debuchy R."/>
            <person name="Gladieux P."/>
            <person name="Thoren M.H."/>
            <person name="Johannesson H."/>
        </authorList>
    </citation>
    <scope>NUCLEOTIDE SEQUENCE</scope>
    <source>
        <strain evidence="2">PSN4</strain>
    </source>
</reference>
<comment type="caution">
    <text evidence="2">The sequence shown here is derived from an EMBL/GenBank/DDBJ whole genome shotgun (WGS) entry which is preliminary data.</text>
</comment>
<name>A0AAJ0B5F0_9PEZI</name>
<keyword evidence="3" id="KW-1185">Reference proteome</keyword>
<feature type="non-terminal residue" evidence="2">
    <location>
        <position position="73"/>
    </location>
</feature>
<dbReference type="AlphaFoldDB" id="A0AAJ0B5F0"/>
<feature type="signal peptide" evidence="1">
    <location>
        <begin position="1"/>
        <end position="24"/>
    </location>
</feature>